<sequence length="70" mass="7960">MKIGDKVKISQYTTDPAKQQGKIGTVIGIYPEDEMTTVVRVAFKIDMETWFSTLYDIDCLIPVSEDELED</sequence>
<gene>
    <name evidence="1" type="ORF">VJJ49_14755</name>
</gene>
<dbReference type="Proteomes" id="UP001324270">
    <property type="component" value="Unassembled WGS sequence"/>
</dbReference>
<proteinExistence type="predicted"/>
<accession>A0ABU5YD95</accession>
<protein>
    <recommendedName>
        <fullName evidence="3">DUF4926 domain-containing protein</fullName>
    </recommendedName>
</protein>
<comment type="caution">
    <text evidence="1">The sequence shown here is derived from an EMBL/GenBank/DDBJ whole genome shotgun (WGS) entry which is preliminary data.</text>
</comment>
<dbReference type="RefSeq" id="WP_323980393.1">
    <property type="nucleotide sequence ID" value="NZ_JAYKBV010000043.1"/>
</dbReference>
<organism evidence="1 2">
    <name type="scientific">Capnocytophaga gingivalis</name>
    <dbReference type="NCBI Taxonomy" id="1017"/>
    <lineage>
        <taxon>Bacteria</taxon>
        <taxon>Pseudomonadati</taxon>
        <taxon>Bacteroidota</taxon>
        <taxon>Flavobacteriia</taxon>
        <taxon>Flavobacteriales</taxon>
        <taxon>Flavobacteriaceae</taxon>
        <taxon>Capnocytophaga</taxon>
    </lineage>
</organism>
<evidence type="ECO:0008006" key="3">
    <source>
        <dbReference type="Google" id="ProtNLM"/>
    </source>
</evidence>
<evidence type="ECO:0000313" key="2">
    <source>
        <dbReference type="Proteomes" id="UP001324270"/>
    </source>
</evidence>
<keyword evidence="2" id="KW-1185">Reference proteome</keyword>
<evidence type="ECO:0000313" key="1">
    <source>
        <dbReference type="EMBL" id="MEB3041937.1"/>
    </source>
</evidence>
<name>A0ABU5YD95_9FLAO</name>
<reference evidence="1 2" key="1">
    <citation type="submission" date="2023-12" db="EMBL/GenBank/DDBJ databases">
        <title>Genomic sequences of Capnocytophaga and Parvimonas strains.</title>
        <authorList>
            <person name="Watt R.M."/>
            <person name="Wang M."/>
            <person name="Yang T."/>
            <person name="Tong W.M."/>
        </authorList>
    </citation>
    <scope>NUCLEOTIDE SEQUENCE [LARGE SCALE GENOMIC DNA]</scope>
    <source>
        <strain evidence="1 2">CCUG 13156</strain>
    </source>
</reference>
<dbReference type="EMBL" id="JAYKBV010000043">
    <property type="protein sequence ID" value="MEB3041937.1"/>
    <property type="molecule type" value="Genomic_DNA"/>
</dbReference>